<evidence type="ECO:0000313" key="2">
    <source>
        <dbReference type="EMBL" id="KAK3269275.1"/>
    </source>
</evidence>
<dbReference type="AlphaFoldDB" id="A0AAE0G0K0"/>
<name>A0AAE0G0K0_9CHLO</name>
<evidence type="ECO:0000256" key="1">
    <source>
        <dbReference type="SAM" id="MobiDB-lite"/>
    </source>
</evidence>
<keyword evidence="3" id="KW-1185">Reference proteome</keyword>
<sequence>MADLWDLFGEPVSEPKCYREHALSEVPRASQHPFFTEVSIWQEEPTGLEDCYAQMMKDAKERGLNTASALRIDGHALAAAAMTDAIEGFVGADWERCEMKSQVCTEECMLQMNQTGGWQGNAWPVAFLFSRAFAAFALLQLAPEEVKVRASHFCARISELLDAHLSSDPREEWADRLFRAAAQVLEHAVLIRAKELWVGALLLLIEHRGGRAVRRSQQPGAAPLGGADDTEEGRGDARSEAYAVPAALPAGVTPRPNPATAVPHTCSAELSVVDFANRFHRKGLPVVITGEPQAASWRALDMFQNLHWLAAPPYAERLVPIELQKGAGEKISERMMTIRHFVEEYLVHKAPSTQGDVAATLPEISKMSMKEAAPREEVADESAGGMLPTLATEETTWCVLPTASAGLCQRGHATLQECDARLTRCSPAHGIRGRTAMP</sequence>
<reference evidence="2 3" key="1">
    <citation type="journal article" date="2015" name="Genome Biol. Evol.">
        <title>Comparative Genomics of a Bacterivorous Green Alga Reveals Evolutionary Causalities and Consequences of Phago-Mixotrophic Mode of Nutrition.</title>
        <authorList>
            <person name="Burns J.A."/>
            <person name="Paasch A."/>
            <person name="Narechania A."/>
            <person name="Kim E."/>
        </authorList>
    </citation>
    <scope>NUCLEOTIDE SEQUENCE [LARGE SCALE GENOMIC DNA]</scope>
    <source>
        <strain evidence="2 3">PLY_AMNH</strain>
    </source>
</reference>
<gene>
    <name evidence="2" type="ORF">CYMTET_22278</name>
</gene>
<dbReference type="Proteomes" id="UP001190700">
    <property type="component" value="Unassembled WGS sequence"/>
</dbReference>
<proteinExistence type="predicted"/>
<comment type="caution">
    <text evidence="2">The sequence shown here is derived from an EMBL/GenBank/DDBJ whole genome shotgun (WGS) entry which is preliminary data.</text>
</comment>
<protein>
    <submittedName>
        <fullName evidence="2">Uncharacterized protein</fullName>
    </submittedName>
</protein>
<feature type="region of interest" description="Disordered" evidence="1">
    <location>
        <begin position="215"/>
        <end position="238"/>
    </location>
</feature>
<evidence type="ECO:0000313" key="3">
    <source>
        <dbReference type="Proteomes" id="UP001190700"/>
    </source>
</evidence>
<accession>A0AAE0G0K0</accession>
<organism evidence="2 3">
    <name type="scientific">Cymbomonas tetramitiformis</name>
    <dbReference type="NCBI Taxonomy" id="36881"/>
    <lineage>
        <taxon>Eukaryota</taxon>
        <taxon>Viridiplantae</taxon>
        <taxon>Chlorophyta</taxon>
        <taxon>Pyramimonadophyceae</taxon>
        <taxon>Pyramimonadales</taxon>
        <taxon>Pyramimonadaceae</taxon>
        <taxon>Cymbomonas</taxon>
    </lineage>
</organism>
<dbReference type="EMBL" id="LGRX02011091">
    <property type="protein sequence ID" value="KAK3269275.1"/>
    <property type="molecule type" value="Genomic_DNA"/>
</dbReference>
<dbReference type="Gene3D" id="2.60.120.650">
    <property type="entry name" value="Cupin"/>
    <property type="match status" value="1"/>
</dbReference>